<reference evidence="1" key="1">
    <citation type="journal article" date="2019" name="bioRxiv">
        <title>The Genome of the Zebra Mussel, Dreissena polymorpha: A Resource for Invasive Species Research.</title>
        <authorList>
            <person name="McCartney M.A."/>
            <person name="Auch B."/>
            <person name="Kono T."/>
            <person name="Mallez S."/>
            <person name="Zhang Y."/>
            <person name="Obille A."/>
            <person name="Becker A."/>
            <person name="Abrahante J.E."/>
            <person name="Garbe J."/>
            <person name="Badalamenti J.P."/>
            <person name="Herman A."/>
            <person name="Mangelson H."/>
            <person name="Liachko I."/>
            <person name="Sullivan S."/>
            <person name="Sone E.D."/>
            <person name="Koren S."/>
            <person name="Silverstein K.A.T."/>
            <person name="Beckman K.B."/>
            <person name="Gohl D.M."/>
        </authorList>
    </citation>
    <scope>NUCLEOTIDE SEQUENCE</scope>
    <source>
        <strain evidence="1">Duluth1</strain>
        <tissue evidence="1">Whole animal</tissue>
    </source>
</reference>
<name>A0A9D4I6B9_DREPO</name>
<gene>
    <name evidence="1" type="ORF">DPMN_183432</name>
</gene>
<keyword evidence="2" id="KW-1185">Reference proteome</keyword>
<comment type="caution">
    <text evidence="1">The sequence shown here is derived from an EMBL/GenBank/DDBJ whole genome shotgun (WGS) entry which is preliminary data.</text>
</comment>
<accession>A0A9D4I6B9</accession>
<sequence>MYTDSELQGMTCVSVTPAGHVLVCGSLSNTILHVDSEGKMKLATLVSRERGGVWNPVSVNYNSATSSVIVGQHWKKSSMCEE</sequence>
<dbReference type="Proteomes" id="UP000828390">
    <property type="component" value="Unassembled WGS sequence"/>
</dbReference>
<dbReference type="EMBL" id="JAIWYP010000010">
    <property type="protein sequence ID" value="KAH3748943.1"/>
    <property type="molecule type" value="Genomic_DNA"/>
</dbReference>
<proteinExistence type="predicted"/>
<evidence type="ECO:0000313" key="2">
    <source>
        <dbReference type="Proteomes" id="UP000828390"/>
    </source>
</evidence>
<organism evidence="1 2">
    <name type="scientific">Dreissena polymorpha</name>
    <name type="common">Zebra mussel</name>
    <name type="synonym">Mytilus polymorpha</name>
    <dbReference type="NCBI Taxonomy" id="45954"/>
    <lineage>
        <taxon>Eukaryota</taxon>
        <taxon>Metazoa</taxon>
        <taxon>Spiralia</taxon>
        <taxon>Lophotrochozoa</taxon>
        <taxon>Mollusca</taxon>
        <taxon>Bivalvia</taxon>
        <taxon>Autobranchia</taxon>
        <taxon>Heteroconchia</taxon>
        <taxon>Euheterodonta</taxon>
        <taxon>Imparidentia</taxon>
        <taxon>Neoheterodontei</taxon>
        <taxon>Myida</taxon>
        <taxon>Dreissenoidea</taxon>
        <taxon>Dreissenidae</taxon>
        <taxon>Dreissena</taxon>
    </lineage>
</organism>
<dbReference type="AlphaFoldDB" id="A0A9D4I6B9"/>
<evidence type="ECO:0000313" key="1">
    <source>
        <dbReference type="EMBL" id="KAH3748943.1"/>
    </source>
</evidence>
<reference evidence="1" key="2">
    <citation type="submission" date="2020-11" db="EMBL/GenBank/DDBJ databases">
        <authorList>
            <person name="McCartney M.A."/>
            <person name="Auch B."/>
            <person name="Kono T."/>
            <person name="Mallez S."/>
            <person name="Becker A."/>
            <person name="Gohl D.M."/>
            <person name="Silverstein K.A.T."/>
            <person name="Koren S."/>
            <person name="Bechman K.B."/>
            <person name="Herman A."/>
            <person name="Abrahante J.E."/>
            <person name="Garbe J."/>
        </authorList>
    </citation>
    <scope>NUCLEOTIDE SEQUENCE</scope>
    <source>
        <strain evidence="1">Duluth1</strain>
        <tissue evidence="1">Whole animal</tissue>
    </source>
</reference>
<protein>
    <submittedName>
        <fullName evidence="1">Uncharacterized protein</fullName>
    </submittedName>
</protein>